<sequence length="35" mass="3973">MQVSGEKYSTKLFIKIHGISNIQPGHAWELKGNFL</sequence>
<dbReference type="EMBL" id="GBRH01187791">
    <property type="protein sequence ID" value="JAE10105.1"/>
    <property type="molecule type" value="Transcribed_RNA"/>
</dbReference>
<proteinExistence type="predicted"/>
<name>A0A0A9FAT8_ARUDO</name>
<accession>A0A0A9FAT8</accession>
<reference evidence="1" key="2">
    <citation type="journal article" date="2015" name="Data Brief">
        <title>Shoot transcriptome of the giant reed, Arundo donax.</title>
        <authorList>
            <person name="Barrero R.A."/>
            <person name="Guerrero F.D."/>
            <person name="Moolhuijzen P."/>
            <person name="Goolsby J.A."/>
            <person name="Tidwell J."/>
            <person name="Bellgard S.E."/>
            <person name="Bellgard M.I."/>
        </authorList>
    </citation>
    <scope>NUCLEOTIDE SEQUENCE</scope>
    <source>
        <tissue evidence="1">Shoot tissue taken approximately 20 cm above the soil surface</tissue>
    </source>
</reference>
<reference evidence="1" key="1">
    <citation type="submission" date="2014-09" db="EMBL/GenBank/DDBJ databases">
        <authorList>
            <person name="Magalhaes I.L.F."/>
            <person name="Oliveira U."/>
            <person name="Santos F.R."/>
            <person name="Vidigal T.H.D.A."/>
            <person name="Brescovit A.D."/>
            <person name="Santos A.J."/>
        </authorList>
    </citation>
    <scope>NUCLEOTIDE SEQUENCE</scope>
    <source>
        <tissue evidence="1">Shoot tissue taken approximately 20 cm above the soil surface</tissue>
    </source>
</reference>
<evidence type="ECO:0000313" key="1">
    <source>
        <dbReference type="EMBL" id="JAE10105.1"/>
    </source>
</evidence>
<organism evidence="1">
    <name type="scientific">Arundo donax</name>
    <name type="common">Giant reed</name>
    <name type="synonym">Donax arundinaceus</name>
    <dbReference type="NCBI Taxonomy" id="35708"/>
    <lineage>
        <taxon>Eukaryota</taxon>
        <taxon>Viridiplantae</taxon>
        <taxon>Streptophyta</taxon>
        <taxon>Embryophyta</taxon>
        <taxon>Tracheophyta</taxon>
        <taxon>Spermatophyta</taxon>
        <taxon>Magnoliopsida</taxon>
        <taxon>Liliopsida</taxon>
        <taxon>Poales</taxon>
        <taxon>Poaceae</taxon>
        <taxon>PACMAD clade</taxon>
        <taxon>Arundinoideae</taxon>
        <taxon>Arundineae</taxon>
        <taxon>Arundo</taxon>
    </lineage>
</organism>
<dbReference type="AlphaFoldDB" id="A0A0A9FAT8"/>
<protein>
    <submittedName>
        <fullName evidence="1">Uncharacterized protein</fullName>
    </submittedName>
</protein>